<dbReference type="PANTHER" id="PTHR48106">
    <property type="entry name" value="QUINONE OXIDOREDUCTASE PIG3-RELATED"/>
    <property type="match status" value="1"/>
</dbReference>
<dbReference type="GeneID" id="27710443"/>
<dbReference type="Pfam" id="PF08240">
    <property type="entry name" value="ADH_N"/>
    <property type="match status" value="1"/>
</dbReference>
<evidence type="ECO:0000259" key="3">
    <source>
        <dbReference type="SMART" id="SM00829"/>
    </source>
</evidence>
<dbReference type="EMBL" id="KN848069">
    <property type="protein sequence ID" value="KIX99121.1"/>
    <property type="molecule type" value="Genomic_DNA"/>
</dbReference>
<protein>
    <recommendedName>
        <fullName evidence="3">Enoyl reductase (ER) domain-containing protein</fullName>
    </recommendedName>
</protein>
<dbReference type="RefSeq" id="XP_016633244.1">
    <property type="nucleotide sequence ID" value="XM_016775201.1"/>
</dbReference>
<dbReference type="InterPro" id="IPR002364">
    <property type="entry name" value="Quin_OxRdtase/zeta-crystal_CS"/>
</dbReference>
<keyword evidence="2" id="KW-0560">Oxidoreductase</keyword>
<accession>A0A0D2IQ85</accession>
<dbReference type="GO" id="GO:0008270">
    <property type="term" value="F:zinc ion binding"/>
    <property type="evidence" value="ECO:0007669"/>
    <property type="project" value="InterPro"/>
</dbReference>
<dbReference type="AlphaFoldDB" id="A0A0D2IQ85"/>
<evidence type="ECO:0000256" key="2">
    <source>
        <dbReference type="ARBA" id="ARBA00023002"/>
    </source>
</evidence>
<dbReference type="InterPro" id="IPR036291">
    <property type="entry name" value="NAD(P)-bd_dom_sf"/>
</dbReference>
<evidence type="ECO:0000256" key="1">
    <source>
        <dbReference type="ARBA" id="ARBA00022857"/>
    </source>
</evidence>
<evidence type="ECO:0000313" key="5">
    <source>
        <dbReference type="Proteomes" id="UP000053411"/>
    </source>
</evidence>
<dbReference type="GO" id="GO:0070402">
    <property type="term" value="F:NADPH binding"/>
    <property type="evidence" value="ECO:0007669"/>
    <property type="project" value="TreeGrafter"/>
</dbReference>
<dbReference type="VEuPathDB" id="FungiDB:Z520_04697"/>
<reference evidence="4 5" key="1">
    <citation type="submission" date="2015-01" db="EMBL/GenBank/DDBJ databases">
        <title>The Genome Sequence of Fonsecaea multimorphosa CBS 102226.</title>
        <authorList>
            <consortium name="The Broad Institute Genomics Platform"/>
            <person name="Cuomo C."/>
            <person name="de Hoog S."/>
            <person name="Gorbushina A."/>
            <person name="Stielow B."/>
            <person name="Teixiera M."/>
            <person name="Abouelleil A."/>
            <person name="Chapman S.B."/>
            <person name="Priest M."/>
            <person name="Young S.K."/>
            <person name="Wortman J."/>
            <person name="Nusbaum C."/>
            <person name="Birren B."/>
        </authorList>
    </citation>
    <scope>NUCLEOTIDE SEQUENCE [LARGE SCALE GENOMIC DNA]</scope>
    <source>
        <strain evidence="4 5">CBS 102226</strain>
    </source>
</reference>
<dbReference type="SMART" id="SM00829">
    <property type="entry name" value="PKS_ER"/>
    <property type="match status" value="1"/>
</dbReference>
<dbReference type="SUPFAM" id="SSF50129">
    <property type="entry name" value="GroES-like"/>
    <property type="match status" value="1"/>
</dbReference>
<gene>
    <name evidence="4" type="ORF">Z520_04697</name>
</gene>
<dbReference type="PROSITE" id="PS01162">
    <property type="entry name" value="QOR_ZETA_CRYSTAL"/>
    <property type="match status" value="1"/>
</dbReference>
<proteinExistence type="predicted"/>
<dbReference type="Pfam" id="PF00107">
    <property type="entry name" value="ADH_zinc_N"/>
    <property type="match status" value="1"/>
</dbReference>
<dbReference type="OrthoDB" id="201656at2759"/>
<dbReference type="GO" id="GO:0016651">
    <property type="term" value="F:oxidoreductase activity, acting on NAD(P)H"/>
    <property type="evidence" value="ECO:0007669"/>
    <property type="project" value="TreeGrafter"/>
</dbReference>
<dbReference type="STRING" id="1442371.A0A0D2IQ85"/>
<organism evidence="4 5">
    <name type="scientific">Fonsecaea multimorphosa CBS 102226</name>
    <dbReference type="NCBI Taxonomy" id="1442371"/>
    <lineage>
        <taxon>Eukaryota</taxon>
        <taxon>Fungi</taxon>
        <taxon>Dikarya</taxon>
        <taxon>Ascomycota</taxon>
        <taxon>Pezizomycotina</taxon>
        <taxon>Eurotiomycetes</taxon>
        <taxon>Chaetothyriomycetidae</taxon>
        <taxon>Chaetothyriales</taxon>
        <taxon>Herpotrichiellaceae</taxon>
        <taxon>Fonsecaea</taxon>
    </lineage>
</organism>
<keyword evidence="5" id="KW-1185">Reference proteome</keyword>
<dbReference type="PANTHER" id="PTHR48106:SF18">
    <property type="entry name" value="QUINONE OXIDOREDUCTASE PIG3"/>
    <property type="match status" value="1"/>
</dbReference>
<dbReference type="Proteomes" id="UP000053411">
    <property type="component" value="Unassembled WGS sequence"/>
</dbReference>
<dbReference type="Gene3D" id="3.90.180.10">
    <property type="entry name" value="Medium-chain alcohol dehydrogenases, catalytic domain"/>
    <property type="match status" value="1"/>
</dbReference>
<dbReference type="InterPro" id="IPR011032">
    <property type="entry name" value="GroES-like_sf"/>
</dbReference>
<keyword evidence="1" id="KW-0521">NADP</keyword>
<dbReference type="InterPro" id="IPR013154">
    <property type="entry name" value="ADH-like_N"/>
</dbReference>
<feature type="domain" description="Enoyl reductase (ER)" evidence="3">
    <location>
        <begin position="7"/>
        <end position="255"/>
    </location>
</feature>
<dbReference type="InterPro" id="IPR013149">
    <property type="entry name" value="ADH-like_C"/>
</dbReference>
<name>A0A0D2IQ85_9EURO</name>
<sequence>MANPSCGRCTFCVRGSDNVCPSSLLPAHRVFGGYAEYILIPEYGALKAPSTISYEKLACLLWAYPTILTALENSAKLRAGESILVTGASGGLGIATIQLAKLSGAMPIIALSSDPSKREQLLATGADVVLNWRDTDVEAQIRAKTLEGLGVDVVIDNVGGKMAKLGLDSARLNGRVVLLAPMGGETLEVNITKFFVKNISLLGSRSSTRRNQELILELAAAGKIDPIISHRFPLSQVAEGHKVLESARHIGKVVLLPEAAAGD</sequence>
<dbReference type="InterPro" id="IPR020843">
    <property type="entry name" value="ER"/>
</dbReference>
<evidence type="ECO:0000313" key="4">
    <source>
        <dbReference type="EMBL" id="KIX99121.1"/>
    </source>
</evidence>
<dbReference type="SUPFAM" id="SSF51735">
    <property type="entry name" value="NAD(P)-binding Rossmann-fold domains"/>
    <property type="match status" value="1"/>
</dbReference>